<dbReference type="PANTHER" id="PTHR33877:SF2">
    <property type="entry name" value="OS07G0170200 PROTEIN"/>
    <property type="match status" value="1"/>
</dbReference>
<dbReference type="AlphaFoldDB" id="A0A343TL94"/>
<accession>A0A343TL94</accession>
<dbReference type="OrthoDB" id="11472at2157"/>
<sequence length="256" mass="29239">MVDRRRQWRAENQDIFVRSKAGKNTYIVNGNRGINYEVDISIPVCECPDWKKNQPGGGCKHILKVKLKENIIEPLPSAKTNFGTPESRSPGNYAENWDELRIRTLKQDKWECQKCGKRGGPYGNERVDVHHIVPKSKGGEDRINNLITLCHSCHEKEHGHTIPTGKMDRSNQKTTLETQKLAKDRDFSSCNSSQEANELNGPSVSKTGPRNLTEEIVWTGSSQEWWHFVALANLYNTSRSDFRSKTRYKGLSQKKI</sequence>
<dbReference type="Gene3D" id="1.10.30.50">
    <property type="match status" value="1"/>
</dbReference>
<reference evidence="5" key="1">
    <citation type="submission" date="2017-11" db="EMBL/GenBank/DDBJ databases">
        <title>Phenotypic and genomic properties of facultatively anaerobic sulfur-reducing natronoarchaea from hypersaline soda lakes.</title>
        <authorList>
            <person name="Sorokin D.Y."/>
            <person name="Kublanov I.V."/>
            <person name="Roman P."/>
            <person name="Sinninghe Damste J.S."/>
            <person name="Golyshin P.N."/>
            <person name="Rojo D."/>
            <person name="Ciordia S."/>
            <person name="Mena M.D.C."/>
            <person name="Ferrer M."/>
            <person name="Messina E."/>
            <person name="Smedile F."/>
            <person name="La Spada G."/>
            <person name="La Cono V."/>
            <person name="Yakimov M.M."/>
        </authorList>
    </citation>
    <scope>NUCLEOTIDE SEQUENCE [LARGE SCALE GENOMIC DNA]</scope>
    <source>
        <strain evidence="5">AArc-Sl</strain>
    </source>
</reference>
<gene>
    <name evidence="4" type="primary">mcrA</name>
    <name evidence="4" type="ORF">AArcSl_2242</name>
</gene>
<keyword evidence="1" id="KW-0479">Metal-binding</keyword>
<dbReference type="PANTHER" id="PTHR33877">
    <property type="entry name" value="SLL1193 PROTEIN"/>
    <property type="match status" value="1"/>
</dbReference>
<evidence type="ECO:0000256" key="1">
    <source>
        <dbReference type="PROSITE-ProRule" id="PRU00325"/>
    </source>
</evidence>
<dbReference type="GO" id="GO:0004519">
    <property type="term" value="F:endonuclease activity"/>
    <property type="evidence" value="ECO:0007669"/>
    <property type="project" value="UniProtKB-KW"/>
</dbReference>
<dbReference type="InterPro" id="IPR007527">
    <property type="entry name" value="Znf_SWIM"/>
</dbReference>
<feature type="region of interest" description="Disordered" evidence="2">
    <location>
        <begin position="183"/>
        <end position="209"/>
    </location>
</feature>
<dbReference type="InterPro" id="IPR002711">
    <property type="entry name" value="HNH"/>
</dbReference>
<keyword evidence="1" id="KW-0862">Zinc</keyword>
<organism evidence="4 5">
    <name type="scientific">Halalkaliarchaeum desulfuricum</name>
    <dbReference type="NCBI Taxonomy" id="2055893"/>
    <lineage>
        <taxon>Archaea</taxon>
        <taxon>Methanobacteriati</taxon>
        <taxon>Methanobacteriota</taxon>
        <taxon>Stenosarchaea group</taxon>
        <taxon>Halobacteria</taxon>
        <taxon>Halobacteriales</taxon>
        <taxon>Haloferacaceae</taxon>
        <taxon>Halalkaliarchaeum</taxon>
    </lineage>
</organism>
<evidence type="ECO:0000259" key="3">
    <source>
        <dbReference type="PROSITE" id="PS50966"/>
    </source>
</evidence>
<dbReference type="PROSITE" id="PS50966">
    <property type="entry name" value="ZF_SWIM"/>
    <property type="match status" value="1"/>
</dbReference>
<evidence type="ECO:0000313" key="4">
    <source>
        <dbReference type="EMBL" id="AUX09866.1"/>
    </source>
</evidence>
<evidence type="ECO:0000256" key="2">
    <source>
        <dbReference type="SAM" id="MobiDB-lite"/>
    </source>
</evidence>
<keyword evidence="4" id="KW-0255">Endonuclease</keyword>
<dbReference type="InterPro" id="IPR003615">
    <property type="entry name" value="HNH_nuc"/>
</dbReference>
<evidence type="ECO:0000313" key="5">
    <source>
        <dbReference type="Proteomes" id="UP000263012"/>
    </source>
</evidence>
<dbReference type="InterPro" id="IPR052892">
    <property type="entry name" value="NA-targeting_endonuclease"/>
</dbReference>
<dbReference type="EMBL" id="CP025066">
    <property type="protein sequence ID" value="AUX09866.1"/>
    <property type="molecule type" value="Genomic_DNA"/>
</dbReference>
<protein>
    <submittedName>
        <fullName evidence="4">Restriction endonuclease</fullName>
    </submittedName>
</protein>
<dbReference type="Proteomes" id="UP000263012">
    <property type="component" value="Chromosome"/>
</dbReference>
<dbReference type="CDD" id="cd00085">
    <property type="entry name" value="HNHc"/>
    <property type="match status" value="1"/>
</dbReference>
<keyword evidence="4" id="KW-0540">Nuclease</keyword>
<proteinExistence type="predicted"/>
<dbReference type="GeneID" id="37878595"/>
<dbReference type="Pfam" id="PF01844">
    <property type="entry name" value="HNH"/>
    <property type="match status" value="1"/>
</dbReference>
<keyword evidence="1" id="KW-0863">Zinc-finger</keyword>
<feature type="compositionally biased region" description="Polar residues" evidence="2">
    <location>
        <begin position="188"/>
        <end position="209"/>
    </location>
</feature>
<name>A0A343TL94_9EURY</name>
<dbReference type="GO" id="GO:0003676">
    <property type="term" value="F:nucleic acid binding"/>
    <property type="evidence" value="ECO:0007669"/>
    <property type="project" value="InterPro"/>
</dbReference>
<keyword evidence="4" id="KW-0378">Hydrolase</keyword>
<dbReference type="SMART" id="SM00507">
    <property type="entry name" value="HNHc"/>
    <property type="match status" value="1"/>
</dbReference>
<dbReference type="GO" id="GO:0008270">
    <property type="term" value="F:zinc ion binding"/>
    <property type="evidence" value="ECO:0007669"/>
    <property type="project" value="UniProtKB-KW"/>
</dbReference>
<feature type="domain" description="SWIM-type" evidence="3">
    <location>
        <begin position="36"/>
        <end position="70"/>
    </location>
</feature>
<dbReference type="KEGG" id="hdf:AArcSl_2242"/>
<dbReference type="RefSeq" id="WP_119819149.1">
    <property type="nucleotide sequence ID" value="NZ_CP025066.1"/>
</dbReference>
<keyword evidence="5" id="KW-1185">Reference proteome</keyword>